<keyword evidence="2" id="KW-1185">Reference proteome</keyword>
<gene>
    <name evidence="1" type="ORF">CYMTET_14458</name>
</gene>
<reference evidence="1 2" key="1">
    <citation type="journal article" date="2015" name="Genome Biol. Evol.">
        <title>Comparative Genomics of a Bacterivorous Green Alga Reveals Evolutionary Causalities and Consequences of Phago-Mixotrophic Mode of Nutrition.</title>
        <authorList>
            <person name="Burns J.A."/>
            <person name="Paasch A."/>
            <person name="Narechania A."/>
            <person name="Kim E."/>
        </authorList>
    </citation>
    <scope>NUCLEOTIDE SEQUENCE [LARGE SCALE GENOMIC DNA]</scope>
    <source>
        <strain evidence="1 2">PLY_AMNH</strain>
    </source>
</reference>
<evidence type="ECO:0000313" key="2">
    <source>
        <dbReference type="Proteomes" id="UP001190700"/>
    </source>
</evidence>
<comment type="caution">
    <text evidence="1">The sequence shown here is derived from an EMBL/GenBank/DDBJ whole genome shotgun (WGS) entry which is preliminary data.</text>
</comment>
<protein>
    <submittedName>
        <fullName evidence="1">Uncharacterized protein</fullName>
    </submittedName>
</protein>
<dbReference type="EMBL" id="LGRX02006060">
    <property type="protein sequence ID" value="KAK3277538.1"/>
    <property type="molecule type" value="Genomic_DNA"/>
</dbReference>
<accession>A0AAE0GGJ1</accession>
<proteinExistence type="predicted"/>
<name>A0AAE0GGJ1_9CHLO</name>
<dbReference type="Proteomes" id="UP001190700">
    <property type="component" value="Unassembled WGS sequence"/>
</dbReference>
<sequence length="186" mass="19285">MFDDSAFDASFTANFKTAMAVSSGVASDDVEVISKYQGSVSINSQVTFSWDDISAASSFQSTLSDSVSTIFISSGGDGDDSADFWSQCGSPETLSSGVTMIAASPPPPSPPLPPPPPAPPPFGIIHVESTIEFLPLESDALTDPAQVNSFLDQYILSVAEAAGVDPAYVNITLVTPIFPAPSYPAP</sequence>
<dbReference type="AlphaFoldDB" id="A0AAE0GGJ1"/>
<organism evidence="1 2">
    <name type="scientific">Cymbomonas tetramitiformis</name>
    <dbReference type="NCBI Taxonomy" id="36881"/>
    <lineage>
        <taxon>Eukaryota</taxon>
        <taxon>Viridiplantae</taxon>
        <taxon>Chlorophyta</taxon>
        <taxon>Pyramimonadophyceae</taxon>
        <taxon>Pyramimonadales</taxon>
        <taxon>Pyramimonadaceae</taxon>
        <taxon>Cymbomonas</taxon>
    </lineage>
</organism>
<feature type="non-terminal residue" evidence="1">
    <location>
        <position position="186"/>
    </location>
</feature>
<evidence type="ECO:0000313" key="1">
    <source>
        <dbReference type="EMBL" id="KAK3277538.1"/>
    </source>
</evidence>